<name>A0A832Z9P8_9EURY</name>
<evidence type="ECO:0000256" key="1">
    <source>
        <dbReference type="SAM" id="Coils"/>
    </source>
</evidence>
<comment type="caution">
    <text evidence="3">The sequence shown here is derived from an EMBL/GenBank/DDBJ whole genome shotgun (WGS) entry which is preliminary data.</text>
</comment>
<dbReference type="AlphaFoldDB" id="A0A832Z9P8"/>
<proteinExistence type="predicted"/>
<keyword evidence="2" id="KW-0812">Transmembrane</keyword>
<evidence type="ECO:0000313" key="3">
    <source>
        <dbReference type="EMBL" id="HIP75094.1"/>
    </source>
</evidence>
<feature type="coiled-coil region" evidence="1">
    <location>
        <begin position="53"/>
        <end position="80"/>
    </location>
</feature>
<organism evidence="3 4">
    <name type="scientific">Thermococcus paralvinellae</name>
    <dbReference type="NCBI Taxonomy" id="582419"/>
    <lineage>
        <taxon>Archaea</taxon>
        <taxon>Methanobacteriati</taxon>
        <taxon>Methanobacteriota</taxon>
        <taxon>Thermococci</taxon>
        <taxon>Thermococcales</taxon>
        <taxon>Thermococcaceae</taxon>
        <taxon>Thermococcus</taxon>
    </lineage>
</organism>
<keyword evidence="2" id="KW-0472">Membrane</keyword>
<keyword evidence="1" id="KW-0175">Coiled coil</keyword>
<evidence type="ECO:0008006" key="5">
    <source>
        <dbReference type="Google" id="ProtNLM"/>
    </source>
</evidence>
<evidence type="ECO:0000256" key="2">
    <source>
        <dbReference type="SAM" id="Phobius"/>
    </source>
</evidence>
<gene>
    <name evidence="3" type="ORF">EYH13_02900</name>
</gene>
<accession>A0A832Z9P8</accession>
<dbReference type="EMBL" id="DQUG01000122">
    <property type="protein sequence ID" value="HIP75094.1"/>
    <property type="molecule type" value="Genomic_DNA"/>
</dbReference>
<sequence>MSGLGLALDRHIPYESASENDKGIYIYLKSILLHSGITLDNIINENNESINYALKLEKRLNMTKEEVEFYKNVLEFLDENNVTVKLDTTQLREKLEKIKRMYLVYERTLSAYEIVSIEEAKNITKPNIIVVPTKLTVYASKLNPFVYENVTFYGYALGFNEVKIHIGNESFTVSVKNNYFSLKHVFKQVGSYRVFATGMKDSKLETSNILLINVSKIPTSLILSSEKSTYVDQKLKIEGILLDYYGNPLGAQEIRVSFDGEKFTLKTLENGSFSFEVSRKKEGRYLVNVTYLGNEIYAGSSASLNVYFMRYPISIKIKTDKARVKTGQELHIFGEVKGAKRPILISVYVDGKLYQQWLTKTVFGFKLRFNSTGTHEIYAHFPGDEYYAPARSNPLKISVIKYSSREILIIALAFISLLIIYVFVFSRKERRKGISDEEFVELIKSLEALEVKEEGKKVKRLRDIYREVYYKLINYYNLKPTLTPRELLRKLRNESFSYDLERLTQLHEKYFYGRKRLKRNEVIEYIKSAGRIIVSFIVRGEL</sequence>
<feature type="transmembrane region" description="Helical" evidence="2">
    <location>
        <begin position="407"/>
        <end position="425"/>
    </location>
</feature>
<reference evidence="3" key="1">
    <citation type="journal article" date="2020" name="ISME J.">
        <title>Gammaproteobacteria mediating utilization of methyl-, sulfur- and petroleum organic compounds in deep ocean hydrothermal plumes.</title>
        <authorList>
            <person name="Zhou Z."/>
            <person name="Liu Y."/>
            <person name="Pan J."/>
            <person name="Cron B.R."/>
            <person name="Toner B.M."/>
            <person name="Anantharaman K."/>
            <person name="Breier J.A."/>
            <person name="Dick G.J."/>
            <person name="Li M."/>
        </authorList>
    </citation>
    <scope>NUCLEOTIDE SEQUENCE</scope>
    <source>
        <strain evidence="3">SZUA-1451</strain>
    </source>
</reference>
<evidence type="ECO:0000313" key="4">
    <source>
        <dbReference type="Proteomes" id="UP000649326"/>
    </source>
</evidence>
<protein>
    <recommendedName>
        <fullName evidence="5">DUF4129 domain-containing protein</fullName>
    </recommendedName>
</protein>
<dbReference type="Proteomes" id="UP000649326">
    <property type="component" value="Unassembled WGS sequence"/>
</dbReference>
<keyword evidence="2" id="KW-1133">Transmembrane helix</keyword>